<dbReference type="PANTHER" id="PTHR35861">
    <property type="match status" value="1"/>
</dbReference>
<feature type="domain" description="Tail sheath protein subtilisin-like" evidence="2">
    <location>
        <begin position="337"/>
        <end position="485"/>
    </location>
</feature>
<dbReference type="EMBL" id="JAGGDJ010000002">
    <property type="protein sequence ID" value="MBO7743568.1"/>
    <property type="molecule type" value="Genomic_DNA"/>
</dbReference>
<gene>
    <name evidence="4" type="ORF">I8J29_05135</name>
</gene>
<dbReference type="Proteomes" id="UP000670947">
    <property type="component" value="Unassembled WGS sequence"/>
</dbReference>
<keyword evidence="5" id="KW-1185">Reference proteome</keyword>
<evidence type="ECO:0000259" key="3">
    <source>
        <dbReference type="Pfam" id="PF17482"/>
    </source>
</evidence>
<organism evidence="4 5">
    <name type="scientific">Paenibacillus artemisiicola</name>
    <dbReference type="NCBI Taxonomy" id="1172618"/>
    <lineage>
        <taxon>Bacteria</taxon>
        <taxon>Bacillati</taxon>
        <taxon>Bacillota</taxon>
        <taxon>Bacilli</taxon>
        <taxon>Bacillales</taxon>
        <taxon>Paenibacillaceae</taxon>
        <taxon>Paenibacillus</taxon>
    </lineage>
</organism>
<evidence type="ECO:0000259" key="2">
    <source>
        <dbReference type="Pfam" id="PF04984"/>
    </source>
</evidence>
<sequence length="603" mass="65846">MPQYFAPGVYVEEIELGGKPIEGVSTSTAGFLGQTERGPTTPRFITSWLQFQRVYGGVLGDKPYLPHTVKGFFDNGGKRCYIARITKASAVSATRKLIDEDDKAVMTVSAVGEGEWGNRIAVAVSKASLKKEAFKISVYYWKGALPEDGKLGETIADPKKSPQPAVTESFDNVSVDASSPDFYGIKVNGISALITISVEDGDTGALPEVENKEKNKPACLSGGLDFKGIVDEGKPKEVNAADKTIKLADTAAAVDGDLVGMVLEIVEGAGKDKQYSIKAYDKDSNSVTFDVDFDPAPDANSDYRITNPNSSLALYDYVRSATPKPGRKGLTAIADIDDISILHAPYSEEIAGLTTEMINQCENLRDRVVIIDSKPGAADIRAVDPRKATYDSMFAAYYYPWIKIVHPTSGNTIEVPPGGHVAGIYARSDAERGVHKAPANEIVRGAIDLEFQITMAEQETLNPLGVNVIRQFPGRGIRVWGARTTSSDPSWKYINVRRLFNYLEESIDESTQWVVFEPNDAKLWARVRRTINEFLTRVWRDGALMGAMQDQAFFVQVDRSTMTQDDIDNGRMIALIGVAPVKPAEFVIFRIAQVASGTDINQA</sequence>
<dbReference type="InterPro" id="IPR052042">
    <property type="entry name" value="Tail_sheath_structural"/>
</dbReference>
<comment type="caution">
    <text evidence="4">The sequence shown here is derived from an EMBL/GenBank/DDBJ whole genome shotgun (WGS) entry which is preliminary data.</text>
</comment>
<dbReference type="PANTHER" id="PTHR35861:SF1">
    <property type="entry name" value="PHAGE TAIL SHEATH PROTEIN"/>
    <property type="match status" value="1"/>
</dbReference>
<evidence type="ECO:0000313" key="5">
    <source>
        <dbReference type="Proteomes" id="UP000670947"/>
    </source>
</evidence>
<accession>A0ABS3W5K2</accession>
<dbReference type="InterPro" id="IPR020287">
    <property type="entry name" value="Tail_sheath_C"/>
</dbReference>
<evidence type="ECO:0000256" key="1">
    <source>
        <dbReference type="ARBA" id="ARBA00008005"/>
    </source>
</evidence>
<dbReference type="InterPro" id="IPR035089">
    <property type="entry name" value="Phage_sheath_subtilisin"/>
</dbReference>
<reference evidence="4 5" key="1">
    <citation type="submission" date="2021-03" db="EMBL/GenBank/DDBJ databases">
        <title>Paenibacillus artemisicola MWE-103 whole genome sequence.</title>
        <authorList>
            <person name="Ham Y.J."/>
        </authorList>
    </citation>
    <scope>NUCLEOTIDE SEQUENCE [LARGE SCALE GENOMIC DNA]</scope>
    <source>
        <strain evidence="4 5">MWE-103</strain>
    </source>
</reference>
<dbReference type="Gene3D" id="3.40.50.11780">
    <property type="match status" value="2"/>
</dbReference>
<dbReference type="Pfam" id="PF17482">
    <property type="entry name" value="Phage_sheath_1C"/>
    <property type="match status" value="1"/>
</dbReference>
<dbReference type="RefSeq" id="WP_208846587.1">
    <property type="nucleotide sequence ID" value="NZ_JAGGDJ010000002.1"/>
</dbReference>
<dbReference type="Pfam" id="PF04984">
    <property type="entry name" value="Phage_sheath_1"/>
    <property type="match status" value="1"/>
</dbReference>
<protein>
    <submittedName>
        <fullName evidence="4">Phage tail sheath family protein</fullName>
    </submittedName>
</protein>
<feature type="domain" description="Tail sheath protein C-terminal" evidence="3">
    <location>
        <begin position="486"/>
        <end position="591"/>
    </location>
</feature>
<proteinExistence type="inferred from homology"/>
<evidence type="ECO:0000313" key="4">
    <source>
        <dbReference type="EMBL" id="MBO7743568.1"/>
    </source>
</evidence>
<name>A0ABS3W5K2_9BACL</name>
<comment type="similarity">
    <text evidence="1">Belongs to the myoviridae tail sheath protein family.</text>
</comment>